<organism evidence="2 3">
    <name type="scientific">Immersiella caudata</name>
    <dbReference type="NCBI Taxonomy" id="314043"/>
    <lineage>
        <taxon>Eukaryota</taxon>
        <taxon>Fungi</taxon>
        <taxon>Dikarya</taxon>
        <taxon>Ascomycota</taxon>
        <taxon>Pezizomycotina</taxon>
        <taxon>Sordariomycetes</taxon>
        <taxon>Sordariomycetidae</taxon>
        <taxon>Sordariales</taxon>
        <taxon>Lasiosphaeriaceae</taxon>
        <taxon>Immersiella</taxon>
    </lineage>
</organism>
<feature type="region of interest" description="Disordered" evidence="1">
    <location>
        <begin position="160"/>
        <end position="186"/>
    </location>
</feature>
<name>A0AA39XIP3_9PEZI</name>
<proteinExistence type="predicted"/>
<dbReference type="AlphaFoldDB" id="A0AA39XIP3"/>
<comment type="caution">
    <text evidence="2">The sequence shown here is derived from an EMBL/GenBank/DDBJ whole genome shotgun (WGS) entry which is preliminary data.</text>
</comment>
<sequence>MDDYMEMVKALKGDERVEAVFVQEAKYKAKAMQATSAFLAGATDAPVAAATALGSVTMSNPGIAGSSTLPKERKLRKKEDAASEKPGTDPQWKNSVVPNDVFSQHPKAGLQETWQERRKEDQEREKAETDADLEDIHRFGSRTFKISMYSECKMSFITPGIYSSSQPESAPEPSDLARWTKDEEME</sequence>
<feature type="compositionally biased region" description="Basic and acidic residues" evidence="1">
    <location>
        <begin position="114"/>
        <end position="135"/>
    </location>
</feature>
<keyword evidence="3" id="KW-1185">Reference proteome</keyword>
<accession>A0AA39XIP3</accession>
<reference evidence="2" key="1">
    <citation type="submission" date="2023-06" db="EMBL/GenBank/DDBJ databases">
        <title>Genome-scale phylogeny and comparative genomics of the fungal order Sordariales.</title>
        <authorList>
            <consortium name="Lawrence Berkeley National Laboratory"/>
            <person name="Hensen N."/>
            <person name="Bonometti L."/>
            <person name="Westerberg I."/>
            <person name="Brannstrom I.O."/>
            <person name="Guillou S."/>
            <person name="Cros-Aarteil S."/>
            <person name="Calhoun S."/>
            <person name="Haridas S."/>
            <person name="Kuo A."/>
            <person name="Mondo S."/>
            <person name="Pangilinan J."/>
            <person name="Riley R."/>
            <person name="Labutti K."/>
            <person name="Andreopoulos B."/>
            <person name="Lipzen A."/>
            <person name="Chen C."/>
            <person name="Yanf M."/>
            <person name="Daum C."/>
            <person name="Ng V."/>
            <person name="Clum A."/>
            <person name="Steindorff A."/>
            <person name="Ohm R."/>
            <person name="Martin F."/>
            <person name="Silar P."/>
            <person name="Natvig D."/>
            <person name="Lalanne C."/>
            <person name="Gautier V."/>
            <person name="Ament-Velasquez S.L."/>
            <person name="Kruys A."/>
            <person name="Hutchinson M.I."/>
            <person name="Powell A.J."/>
            <person name="Barry K."/>
            <person name="Miller A.N."/>
            <person name="Grigoriev I.V."/>
            <person name="Debuchy R."/>
            <person name="Gladieux P."/>
            <person name="Thoren M.H."/>
            <person name="Johannesson H."/>
        </authorList>
    </citation>
    <scope>NUCLEOTIDE SEQUENCE</scope>
    <source>
        <strain evidence="2">CBS 606.72</strain>
    </source>
</reference>
<feature type="region of interest" description="Disordered" evidence="1">
    <location>
        <begin position="59"/>
        <end position="135"/>
    </location>
</feature>
<protein>
    <submittedName>
        <fullName evidence="2">Uncharacterized protein</fullName>
    </submittedName>
</protein>
<gene>
    <name evidence="2" type="ORF">B0T14DRAFT_491918</name>
</gene>
<feature type="compositionally biased region" description="Polar residues" evidence="1">
    <location>
        <begin position="59"/>
        <end position="69"/>
    </location>
</feature>
<evidence type="ECO:0000256" key="1">
    <source>
        <dbReference type="SAM" id="MobiDB-lite"/>
    </source>
</evidence>
<feature type="compositionally biased region" description="Low complexity" evidence="1">
    <location>
        <begin position="163"/>
        <end position="174"/>
    </location>
</feature>
<evidence type="ECO:0000313" key="2">
    <source>
        <dbReference type="EMBL" id="KAK0633810.1"/>
    </source>
</evidence>
<dbReference type="Proteomes" id="UP001175000">
    <property type="component" value="Unassembled WGS sequence"/>
</dbReference>
<dbReference type="EMBL" id="JAULSU010000001">
    <property type="protein sequence ID" value="KAK0633810.1"/>
    <property type="molecule type" value="Genomic_DNA"/>
</dbReference>
<evidence type="ECO:0000313" key="3">
    <source>
        <dbReference type="Proteomes" id="UP001175000"/>
    </source>
</evidence>
<feature type="compositionally biased region" description="Basic and acidic residues" evidence="1">
    <location>
        <begin position="77"/>
        <end position="87"/>
    </location>
</feature>